<evidence type="ECO:0000313" key="13">
    <source>
        <dbReference type="Proteomes" id="UP000244810"/>
    </source>
</evidence>
<evidence type="ECO:0000259" key="10">
    <source>
        <dbReference type="Pfam" id="PF12607"/>
    </source>
</evidence>
<feature type="transmembrane region" description="Helical" evidence="8">
    <location>
        <begin position="305"/>
        <end position="330"/>
    </location>
</feature>
<keyword evidence="4 8" id="KW-0812">Transmembrane</keyword>
<dbReference type="InterPro" id="IPR010920">
    <property type="entry name" value="LSM_dom_sf"/>
</dbReference>
<comment type="subcellular location">
    <subcellularLocation>
        <location evidence="1">Cell membrane</location>
        <topology evidence="1">Multi-pass membrane protein</topology>
    </subcellularLocation>
</comment>
<accession>A0A2T7UJZ0</accession>
<dbReference type="PANTHER" id="PTHR30347:SF1">
    <property type="entry name" value="MECHANOSENSITIVE CHANNEL MSCK"/>
    <property type="match status" value="1"/>
</dbReference>
<dbReference type="InterPro" id="IPR049278">
    <property type="entry name" value="MS_channel_C"/>
</dbReference>
<feature type="region of interest" description="Disordered" evidence="7">
    <location>
        <begin position="837"/>
        <end position="884"/>
    </location>
</feature>
<dbReference type="SUPFAM" id="SSF82861">
    <property type="entry name" value="Mechanosensitive channel protein MscS (YggB), transmembrane region"/>
    <property type="match status" value="1"/>
</dbReference>
<evidence type="ECO:0000256" key="2">
    <source>
        <dbReference type="ARBA" id="ARBA00008017"/>
    </source>
</evidence>
<evidence type="ECO:0000256" key="5">
    <source>
        <dbReference type="ARBA" id="ARBA00022989"/>
    </source>
</evidence>
<name>A0A2T7UJZ0_9RHOB</name>
<evidence type="ECO:0000256" key="3">
    <source>
        <dbReference type="ARBA" id="ARBA00022475"/>
    </source>
</evidence>
<dbReference type="Proteomes" id="UP000244810">
    <property type="component" value="Unassembled WGS sequence"/>
</dbReference>
<dbReference type="Gene3D" id="3.30.70.100">
    <property type="match status" value="1"/>
</dbReference>
<feature type="transmembrane region" description="Helical" evidence="8">
    <location>
        <begin position="469"/>
        <end position="494"/>
    </location>
</feature>
<dbReference type="OrthoDB" id="9799209at2"/>
<reference evidence="12 13" key="1">
    <citation type="journal article" date="2011" name="Syst. Appl. Microbiol.">
        <title>Defluviimonas denitrificans gen. nov., sp. nov., and Pararhodobacter aggregans gen. nov., sp. nov., non-phototrophic Rhodobacteraceae from the biofilter of a marine aquaculture.</title>
        <authorList>
            <person name="Foesel B.U."/>
            <person name="Drake H.L."/>
            <person name="Schramm A."/>
        </authorList>
    </citation>
    <scope>NUCLEOTIDE SEQUENCE [LARGE SCALE GENOMIC DNA]</scope>
    <source>
        <strain evidence="12 13">D1-19</strain>
    </source>
</reference>
<feature type="domain" description="Mechanosensitive ion channel MscS C-terminal" evidence="11">
    <location>
        <begin position="739"/>
        <end position="822"/>
    </location>
</feature>
<keyword evidence="13" id="KW-1185">Reference proteome</keyword>
<dbReference type="EMBL" id="QDDR01000019">
    <property type="protein sequence ID" value="PVE44990.1"/>
    <property type="molecule type" value="Genomic_DNA"/>
</dbReference>
<dbReference type="SUPFAM" id="SSF50182">
    <property type="entry name" value="Sm-like ribonucleoproteins"/>
    <property type="match status" value="1"/>
</dbReference>
<dbReference type="Gene3D" id="1.10.287.1260">
    <property type="match status" value="1"/>
</dbReference>
<evidence type="ECO:0000259" key="9">
    <source>
        <dbReference type="Pfam" id="PF00924"/>
    </source>
</evidence>
<feature type="transmembrane region" description="Helical" evidence="8">
    <location>
        <begin position="350"/>
        <end position="368"/>
    </location>
</feature>
<evidence type="ECO:0000256" key="8">
    <source>
        <dbReference type="SAM" id="Phobius"/>
    </source>
</evidence>
<feature type="transmembrane region" description="Helical" evidence="8">
    <location>
        <begin position="500"/>
        <end position="520"/>
    </location>
</feature>
<comment type="similarity">
    <text evidence="2">Belongs to the MscS (TC 1.A.23) family.</text>
</comment>
<dbReference type="PROSITE" id="PS01246">
    <property type="entry name" value="UPF0003"/>
    <property type="match status" value="1"/>
</dbReference>
<dbReference type="InterPro" id="IPR011066">
    <property type="entry name" value="MscS_channel_C_sf"/>
</dbReference>
<evidence type="ECO:0000256" key="4">
    <source>
        <dbReference type="ARBA" id="ARBA00022692"/>
    </source>
</evidence>
<evidence type="ECO:0000313" key="12">
    <source>
        <dbReference type="EMBL" id="PVE44990.1"/>
    </source>
</evidence>
<dbReference type="GO" id="GO:0008381">
    <property type="term" value="F:mechanosensitive monoatomic ion channel activity"/>
    <property type="evidence" value="ECO:0007669"/>
    <property type="project" value="UniProtKB-ARBA"/>
</dbReference>
<organism evidence="12 13">
    <name type="scientific">Pararhodobacter aggregans</name>
    <dbReference type="NCBI Taxonomy" id="404875"/>
    <lineage>
        <taxon>Bacteria</taxon>
        <taxon>Pseudomonadati</taxon>
        <taxon>Pseudomonadota</taxon>
        <taxon>Alphaproteobacteria</taxon>
        <taxon>Rhodobacterales</taxon>
        <taxon>Paracoccaceae</taxon>
        <taxon>Pararhodobacter</taxon>
    </lineage>
</organism>
<evidence type="ECO:0000256" key="7">
    <source>
        <dbReference type="SAM" id="MobiDB-lite"/>
    </source>
</evidence>
<keyword evidence="5 8" id="KW-1133">Transmembrane helix</keyword>
<evidence type="ECO:0000256" key="6">
    <source>
        <dbReference type="ARBA" id="ARBA00023136"/>
    </source>
</evidence>
<dbReference type="GO" id="GO:0005886">
    <property type="term" value="C:plasma membrane"/>
    <property type="evidence" value="ECO:0007669"/>
    <property type="project" value="UniProtKB-SubCell"/>
</dbReference>
<feature type="transmembrane region" description="Helical" evidence="8">
    <location>
        <begin position="532"/>
        <end position="554"/>
    </location>
</feature>
<feature type="transmembrane region" description="Helical" evidence="8">
    <location>
        <begin position="266"/>
        <end position="284"/>
    </location>
</feature>
<feature type="transmembrane region" description="Helical" evidence="8">
    <location>
        <begin position="620"/>
        <end position="643"/>
    </location>
</feature>
<dbReference type="Pfam" id="PF21082">
    <property type="entry name" value="MS_channel_3rd"/>
    <property type="match status" value="1"/>
</dbReference>
<dbReference type="PANTHER" id="PTHR30347">
    <property type="entry name" value="POTASSIUM CHANNEL RELATED"/>
    <property type="match status" value="1"/>
</dbReference>
<keyword evidence="3" id="KW-1003">Cell membrane</keyword>
<dbReference type="InterPro" id="IPR022249">
    <property type="entry name" value="DUF3772"/>
</dbReference>
<dbReference type="Gene3D" id="2.30.30.60">
    <property type="match status" value="1"/>
</dbReference>
<evidence type="ECO:0000256" key="1">
    <source>
        <dbReference type="ARBA" id="ARBA00004651"/>
    </source>
</evidence>
<sequence length="884" mass="95098">MARATSPSSSTRPSCAKRTCRSRHGWTARPAACPTCGPPETMTGGSFSVTIAPLLRFLSLRVLLLALAALLAVPVAPAPLLAQSSGAIASSPAVDIDYDSWNTLATLAEQALENAATSEDELNTIRAQVVDKRAQFQDAQVVLQERIDALRGQITALGPVPAEGQTEAADVTARRNELNDVLAQREAPLRAADEAFARAETIIRQIDRELRARQADALLQLGPTPLNPATWLDAVDALMTSASTITAEARNAFRDPAHYEEMLSDLPITLGALLLAGLMLLRGRHWMETLTLRLLQNASILRGRAVVAFFVSLSQLIVPFLGLMLLATAIRLTRMTGPTIIEITNAMVPAGMAIFFARWLSLHVFPIIDDPRLNLNLSAADRRRARGMALIFGFLAAVEAIYTPILAPQWMSASALAALTYPLVILCALTMLRFSRILRRHEPRKVIENGVEVDASPFFDRMLKLGTRVLFLFGVISPVLGAAGYIAAAAMLTYPPVKSLAVIALVMVLHRLIIAIYIAIVGESENATQGLVPALSGLVLSLLSLIPLSLIWGARETDLIELWTRFSEGTSLGGARISPASLIWFFVVFAFGYVTTRALQSALGTSVLPKTSIERGAQKALVSGVGYLGITAAALVAFSVAGIDLSGLAIVAGALSVGVGFGLQNIVSNFVSGIILLIERPVSEGDWIEVGPTQGIVQRISVRSTMIETFDRSKVIVPNADLISGAVTNYTKSSRTGRVVMTVGVAYGTDTRKVESILREIIEAEPLVVMDPAPGVDFLGFGADALEFRIRAILRDVGMKVGVATEVNHKIAARFAEEGIEIPYAQRDIWLRNPETLGLSMTKPGKPEPEAEPQNPEPRPDRDTADSAGLSNDEVDPPFREQTR</sequence>
<feature type="transmembrane region" description="Helical" evidence="8">
    <location>
        <begin position="574"/>
        <end position="599"/>
    </location>
</feature>
<dbReference type="InterPro" id="IPR006686">
    <property type="entry name" value="MscS_channel_CS"/>
</dbReference>
<feature type="transmembrane region" description="Helical" evidence="8">
    <location>
        <begin position="649"/>
        <end position="678"/>
    </location>
</feature>
<protein>
    <submittedName>
        <fullName evidence="12">DUF3772 domain-containing protein</fullName>
    </submittedName>
</protein>
<dbReference type="InterPro" id="IPR023408">
    <property type="entry name" value="MscS_beta-dom_sf"/>
</dbReference>
<dbReference type="SUPFAM" id="SSF82689">
    <property type="entry name" value="Mechanosensitive channel protein MscS (YggB), C-terminal domain"/>
    <property type="match status" value="1"/>
</dbReference>
<dbReference type="Pfam" id="PF12607">
    <property type="entry name" value="DUF3772"/>
    <property type="match status" value="1"/>
</dbReference>
<feature type="domain" description="Mechanosensitive ion channel MscS" evidence="9">
    <location>
        <begin position="665"/>
        <end position="732"/>
    </location>
</feature>
<dbReference type="InterPro" id="IPR011014">
    <property type="entry name" value="MscS_channel_TM-2"/>
</dbReference>
<dbReference type="InterPro" id="IPR006685">
    <property type="entry name" value="MscS_channel_2nd"/>
</dbReference>
<feature type="transmembrane region" description="Helical" evidence="8">
    <location>
        <begin position="413"/>
        <end position="434"/>
    </location>
</feature>
<evidence type="ECO:0000259" key="11">
    <source>
        <dbReference type="Pfam" id="PF21082"/>
    </source>
</evidence>
<comment type="caution">
    <text evidence="12">The sequence shown here is derived from an EMBL/GenBank/DDBJ whole genome shotgun (WGS) entry which is preliminary data.</text>
</comment>
<dbReference type="AlphaFoldDB" id="A0A2T7UJZ0"/>
<feature type="transmembrane region" description="Helical" evidence="8">
    <location>
        <begin position="62"/>
        <end position="82"/>
    </location>
</feature>
<gene>
    <name evidence="12" type="ORF">DDE23_23555</name>
</gene>
<feature type="transmembrane region" description="Helical" evidence="8">
    <location>
        <begin position="389"/>
        <end position="407"/>
    </location>
</feature>
<keyword evidence="6 8" id="KW-0472">Membrane</keyword>
<dbReference type="Pfam" id="PF00924">
    <property type="entry name" value="MS_channel_2nd"/>
    <property type="match status" value="1"/>
</dbReference>
<feature type="domain" description="DUF3772" evidence="10">
    <location>
        <begin position="190"/>
        <end position="238"/>
    </location>
</feature>
<proteinExistence type="inferred from homology"/>
<dbReference type="InterPro" id="IPR052702">
    <property type="entry name" value="MscS-like_channel"/>
</dbReference>